<dbReference type="Proteomes" id="UP000532373">
    <property type="component" value="Unassembled WGS sequence"/>
</dbReference>
<evidence type="ECO:0000259" key="2">
    <source>
        <dbReference type="Pfam" id="PF11907"/>
    </source>
</evidence>
<dbReference type="AlphaFoldDB" id="A0A8E1WCQ2"/>
<name>A0A8E1WCQ2_9HYPH</name>
<feature type="domain" description="DUF7662" evidence="4">
    <location>
        <begin position="5"/>
        <end position="78"/>
    </location>
</feature>
<dbReference type="InterPro" id="IPR003615">
    <property type="entry name" value="HNH_nuc"/>
</dbReference>
<feature type="compositionally biased region" description="Basic and acidic residues" evidence="1">
    <location>
        <begin position="77"/>
        <end position="86"/>
    </location>
</feature>
<evidence type="ECO:0000259" key="3">
    <source>
        <dbReference type="Pfam" id="PF13391"/>
    </source>
</evidence>
<dbReference type="InterPro" id="IPR021835">
    <property type="entry name" value="DUF3427"/>
</dbReference>
<dbReference type="RefSeq" id="WP_210322215.1">
    <property type="nucleotide sequence ID" value="NZ_JACHGI010000002.1"/>
</dbReference>
<sequence>MVSRYDLLGEFLESRMEDTVRLSLREIEGIVGKLPKEAWAPQFWANAQAYQQARRNQWLGNGFDAFYEPNGETVRFVRQDGEDSRRNSVSGGGSNSTHIRTSLRLHLDTVYTRDNLRQIFGITDATLNTGVFRPKRTHSVWLFITEDKTADRTQYHDRLVGDTLYWQGQTSGRTDHLIIDQAAQDLELLVFLRNRKYEFPGAGFRYLGPFEYVSHQGTSPTNFVLERASAGNRIISPQRADEDPFDPATVEDARERIAQTIAQRRGQQAFRDALISAYGGKCAISGCAVKDVLEAAHISPYKGDATNVISNGLLLRSDLHTLFDCGLIAVDPEVMQIVTSSKLAGSGYVKLDGRSLRLPSDAAKSPSKKALKQHFEQARIVKGC</sequence>
<organism evidence="5 6">
    <name type="scientific">Aminobacter carboxidus</name>
    <dbReference type="NCBI Taxonomy" id="376165"/>
    <lineage>
        <taxon>Bacteria</taxon>
        <taxon>Pseudomonadati</taxon>
        <taxon>Pseudomonadota</taxon>
        <taxon>Alphaproteobacteria</taxon>
        <taxon>Hyphomicrobiales</taxon>
        <taxon>Phyllobacteriaceae</taxon>
        <taxon>Aminobacter</taxon>
    </lineage>
</organism>
<gene>
    <name evidence="5" type="ORF">HNQ96_001701</name>
</gene>
<feature type="domain" description="DUF3427" evidence="2">
    <location>
        <begin position="107"/>
        <end position="216"/>
    </location>
</feature>
<evidence type="ECO:0008006" key="7">
    <source>
        <dbReference type="Google" id="ProtNLM"/>
    </source>
</evidence>
<proteinExistence type="predicted"/>
<accession>A0A8E1WCQ2</accession>
<reference evidence="5 6" key="1">
    <citation type="submission" date="2020-08" db="EMBL/GenBank/DDBJ databases">
        <title>Genomic Encyclopedia of Type Strains, Phase IV (KMG-IV): sequencing the most valuable type-strain genomes for metagenomic binning, comparative biology and taxonomic classification.</title>
        <authorList>
            <person name="Goeker M."/>
        </authorList>
    </citation>
    <scope>NUCLEOTIDE SEQUENCE [LARGE SCALE GENOMIC DNA]</scope>
    <source>
        <strain evidence="5 6">DSM 17454</strain>
    </source>
</reference>
<feature type="domain" description="HNH nuclease" evidence="3">
    <location>
        <begin position="282"/>
        <end position="331"/>
    </location>
</feature>
<feature type="region of interest" description="Disordered" evidence="1">
    <location>
        <begin position="77"/>
        <end position="97"/>
    </location>
</feature>
<protein>
    <recommendedName>
        <fullName evidence="7">HNH nuclease domain-containing protein</fullName>
    </recommendedName>
</protein>
<evidence type="ECO:0000313" key="5">
    <source>
        <dbReference type="EMBL" id="MBB6465843.1"/>
    </source>
</evidence>
<dbReference type="Pfam" id="PF24698">
    <property type="entry name" value="DUF7662"/>
    <property type="match status" value="1"/>
</dbReference>
<evidence type="ECO:0000313" key="6">
    <source>
        <dbReference type="Proteomes" id="UP000532373"/>
    </source>
</evidence>
<dbReference type="InterPro" id="IPR056079">
    <property type="entry name" value="DUF7662"/>
</dbReference>
<evidence type="ECO:0000256" key="1">
    <source>
        <dbReference type="SAM" id="MobiDB-lite"/>
    </source>
</evidence>
<dbReference type="EMBL" id="JACHGI010000002">
    <property type="protein sequence ID" value="MBB6465843.1"/>
    <property type="molecule type" value="Genomic_DNA"/>
</dbReference>
<dbReference type="Pfam" id="PF13391">
    <property type="entry name" value="HNH_2"/>
    <property type="match status" value="1"/>
</dbReference>
<dbReference type="Pfam" id="PF11907">
    <property type="entry name" value="DUF3427"/>
    <property type="match status" value="1"/>
</dbReference>
<evidence type="ECO:0000259" key="4">
    <source>
        <dbReference type="Pfam" id="PF24698"/>
    </source>
</evidence>
<comment type="caution">
    <text evidence="5">The sequence shown here is derived from an EMBL/GenBank/DDBJ whole genome shotgun (WGS) entry which is preliminary data.</text>
</comment>